<organism evidence="3 4">
    <name type="scientific">Syncephalastrum racemosum</name>
    <name type="common">Filamentous fungus</name>
    <dbReference type="NCBI Taxonomy" id="13706"/>
    <lineage>
        <taxon>Eukaryota</taxon>
        <taxon>Fungi</taxon>
        <taxon>Fungi incertae sedis</taxon>
        <taxon>Mucoromycota</taxon>
        <taxon>Mucoromycotina</taxon>
        <taxon>Mucoromycetes</taxon>
        <taxon>Mucorales</taxon>
        <taxon>Syncephalastraceae</taxon>
        <taxon>Syncephalastrum</taxon>
    </lineage>
</organism>
<dbReference type="AlphaFoldDB" id="A0A1X2H9I1"/>
<sequence>MRPSSQAKGKTSRRTSGMGGVPLRGIHINISSDPFQHRIPPHLQRLWQESKTRQWLSKIRTRLVQRYRVASQLEMVALIVAVFLGGVFLLVHVGFFSGKKYQDWHHDHYGWLDEVDLLDHLYPDQGQAQTTAVLLFDPRDRWKIANEANETLSPVLEQLCAYNMFGAVLVWNNNPLVNVTQDVIYAPGCPANKVQIYNSPSHMHNAGRYLACSLATTPYCYFQNVAGDRHLRSLYANFLRSPHLLHVQSRDPFAFSQTRWKWCFFNEDVDMHACHAQVEYGAFISKESANKFIQLMELDPIDVTYSDAYFALSMNQVPYQLEGYPDSFKEADGKEEVEFQLDPYRDQRNPNMSVLERQHLHGATISLYQHLKRNTGLIPKDQVLPTIEQRHAKVPCENDRCLFLTNVDTFPDLKLFRYSPSIDVETSEKLHEDYFDSEERYLTNPYANAVDEDDDTVWKSAENIKKGDFIGFDLLLPIRISLNYRFLVRHPYYYRKTLNLQISYDGTTWVDAQPGYTMNCDAATDDTHTPLLECQFSLQETGFRFIRLQSTQDLDFPFQVHDLSFSARAKRDANGQLLDLGVDDAGIAFVEDITQ</sequence>
<keyword evidence="2" id="KW-0812">Transmembrane</keyword>
<evidence type="ECO:0000256" key="1">
    <source>
        <dbReference type="SAM" id="MobiDB-lite"/>
    </source>
</evidence>
<protein>
    <submittedName>
        <fullName evidence="3">Uncharacterized protein</fullName>
    </submittedName>
</protein>
<dbReference type="InParanoid" id="A0A1X2H9I1"/>
<feature type="transmembrane region" description="Helical" evidence="2">
    <location>
        <begin position="75"/>
        <end position="96"/>
    </location>
</feature>
<proteinExistence type="predicted"/>
<gene>
    <name evidence="3" type="ORF">BCR43DRAFT_492749</name>
</gene>
<dbReference type="InterPro" id="IPR008979">
    <property type="entry name" value="Galactose-bd-like_sf"/>
</dbReference>
<dbReference type="SUPFAM" id="SSF49785">
    <property type="entry name" value="Galactose-binding domain-like"/>
    <property type="match status" value="1"/>
</dbReference>
<dbReference type="EMBL" id="MCGN01000006">
    <property type="protein sequence ID" value="ORY95288.1"/>
    <property type="molecule type" value="Genomic_DNA"/>
</dbReference>
<evidence type="ECO:0000313" key="4">
    <source>
        <dbReference type="Proteomes" id="UP000242180"/>
    </source>
</evidence>
<evidence type="ECO:0000313" key="3">
    <source>
        <dbReference type="EMBL" id="ORY95288.1"/>
    </source>
</evidence>
<accession>A0A1X2H9I1</accession>
<name>A0A1X2H9I1_SYNRA</name>
<feature type="region of interest" description="Disordered" evidence="1">
    <location>
        <begin position="1"/>
        <end position="20"/>
    </location>
</feature>
<dbReference type="Proteomes" id="UP000242180">
    <property type="component" value="Unassembled WGS sequence"/>
</dbReference>
<keyword evidence="2" id="KW-1133">Transmembrane helix</keyword>
<dbReference type="OMA" id="DPFQHRI"/>
<keyword evidence="2" id="KW-0472">Membrane</keyword>
<dbReference type="Gene3D" id="2.60.120.260">
    <property type="entry name" value="Galactose-binding domain-like"/>
    <property type="match status" value="1"/>
</dbReference>
<comment type="caution">
    <text evidence="3">The sequence shown here is derived from an EMBL/GenBank/DDBJ whole genome shotgun (WGS) entry which is preliminary data.</text>
</comment>
<evidence type="ECO:0000256" key="2">
    <source>
        <dbReference type="SAM" id="Phobius"/>
    </source>
</evidence>
<keyword evidence="4" id="KW-1185">Reference proteome</keyword>
<dbReference type="OrthoDB" id="1684102at2759"/>
<reference evidence="3 4" key="1">
    <citation type="submission" date="2016-07" db="EMBL/GenBank/DDBJ databases">
        <title>Pervasive Adenine N6-methylation of Active Genes in Fungi.</title>
        <authorList>
            <consortium name="DOE Joint Genome Institute"/>
            <person name="Mondo S.J."/>
            <person name="Dannebaum R.O."/>
            <person name="Kuo R.C."/>
            <person name="Labutti K."/>
            <person name="Haridas S."/>
            <person name="Kuo A."/>
            <person name="Salamov A."/>
            <person name="Ahrendt S.R."/>
            <person name="Lipzen A."/>
            <person name="Sullivan W."/>
            <person name="Andreopoulos W.B."/>
            <person name="Clum A."/>
            <person name="Lindquist E."/>
            <person name="Daum C."/>
            <person name="Ramamoorthy G.K."/>
            <person name="Gryganskyi A."/>
            <person name="Culley D."/>
            <person name="Magnuson J.K."/>
            <person name="James T.Y."/>
            <person name="O'Malley M.A."/>
            <person name="Stajich J.E."/>
            <person name="Spatafora J.W."/>
            <person name="Visel A."/>
            <person name="Grigoriev I.V."/>
        </authorList>
    </citation>
    <scope>NUCLEOTIDE SEQUENCE [LARGE SCALE GENOMIC DNA]</scope>
    <source>
        <strain evidence="3 4">NRRL 2496</strain>
    </source>
</reference>